<comment type="caution">
    <text evidence="14">The sequence shown here is derived from an EMBL/GenBank/DDBJ whole genome shotgun (WGS) entry which is preliminary data.</text>
</comment>
<keyword evidence="3 11" id="KW-0479">Metal-binding</keyword>
<dbReference type="GO" id="GO:0000439">
    <property type="term" value="C:transcription factor TFIIH core complex"/>
    <property type="evidence" value="ECO:0007669"/>
    <property type="project" value="InterPro"/>
</dbReference>
<dbReference type="OMA" id="INWVEVP"/>
<evidence type="ECO:0000256" key="6">
    <source>
        <dbReference type="ARBA" id="ARBA00022833"/>
    </source>
</evidence>
<dbReference type="Gene3D" id="3.40.50.410">
    <property type="entry name" value="von Willebrand factor, type A domain"/>
    <property type="match status" value="1"/>
</dbReference>
<dbReference type="SMART" id="SM00327">
    <property type="entry name" value="VWA"/>
    <property type="match status" value="1"/>
</dbReference>
<dbReference type="PROSITE" id="PS50234">
    <property type="entry name" value="VWFA"/>
    <property type="match status" value="1"/>
</dbReference>
<evidence type="ECO:0000256" key="11">
    <source>
        <dbReference type="PIRNR" id="PIRNR015919"/>
    </source>
</evidence>
<comment type="similarity">
    <text evidence="2 11">Belongs to the GTF2H2 family.</text>
</comment>
<sequence length="389" mass="43586">MALDDGDGKEYRWETGYEKTWEAIEEDAEGLLDTAIAEIIEKGRRRRLQERRAAGNVRLGIMRHLYIILDMSASMLDQDLKPNRLMSTQKILEKFVDEFFDSNPMSQLGWVGTRNKSAEKVADMSGNSRKHVEVVKTLDKFACGGEPSFQNALEIALSSLRHMPSHTSREILLIHGSLTTCDPGDINATILELKKNGVRTSVISLAAEVRACKAMSKETNGTFGVILDECHFQDLVREHVEPPPMAGKSDSSLIKMGFPQRNQTDDPAMCLCHLEDASSSKLAPGGYICPQCRSKYCELPVECKACSLTLVSAPHLARSFLHIFPLEPFEEIENVLCTCFGCNKSLPDKNKHIYQCKQCHRRFLWVAPLFCFGNEICSSSSSFVLQRLC</sequence>
<evidence type="ECO:0000256" key="10">
    <source>
        <dbReference type="ARBA" id="ARBA00023242"/>
    </source>
</evidence>
<dbReference type="GO" id="GO:0006289">
    <property type="term" value="P:nucleotide-excision repair"/>
    <property type="evidence" value="ECO:0007669"/>
    <property type="project" value="UniProtKB-UniRule"/>
</dbReference>
<dbReference type="GO" id="GO:0006357">
    <property type="term" value="P:regulation of transcription by RNA polymerase II"/>
    <property type="evidence" value="ECO:0007669"/>
    <property type="project" value="TreeGrafter"/>
</dbReference>
<dbReference type="PANTHER" id="PTHR12695">
    <property type="entry name" value="GENERAL TRANSCRIPTION FACTOR IIH SUBUNIT 2"/>
    <property type="match status" value="1"/>
</dbReference>
<dbReference type="GO" id="GO:0005675">
    <property type="term" value="C:transcription factor TFIIH holo complex"/>
    <property type="evidence" value="ECO:0007669"/>
    <property type="project" value="UniProtKB-UniRule"/>
</dbReference>
<dbReference type="AlphaFoldDB" id="A0A1D2NHB4"/>
<reference evidence="14 15" key="1">
    <citation type="journal article" date="2016" name="Genome Biol. Evol.">
        <title>Gene Family Evolution Reflects Adaptation to Soil Environmental Stressors in the Genome of the Collembolan Orchesella cincta.</title>
        <authorList>
            <person name="Faddeeva-Vakhrusheva A."/>
            <person name="Derks M.F."/>
            <person name="Anvar S.Y."/>
            <person name="Agamennone V."/>
            <person name="Suring W."/>
            <person name="Smit S."/>
            <person name="van Straalen N.M."/>
            <person name="Roelofs D."/>
        </authorList>
    </citation>
    <scope>NUCLEOTIDE SEQUENCE [LARGE SCALE GENOMIC DNA]</scope>
    <source>
        <tissue evidence="14">Mixed pool</tissue>
    </source>
</reference>
<feature type="domain" description="VWFA" evidence="13">
    <location>
        <begin position="64"/>
        <end position="205"/>
    </location>
</feature>
<keyword evidence="10 11" id="KW-0539">Nucleus</keyword>
<dbReference type="NCBIfam" id="TIGR00622">
    <property type="entry name" value="ssl1"/>
    <property type="match status" value="1"/>
</dbReference>
<organism evidence="14 15">
    <name type="scientific">Orchesella cincta</name>
    <name type="common">Springtail</name>
    <name type="synonym">Podura cincta</name>
    <dbReference type="NCBI Taxonomy" id="48709"/>
    <lineage>
        <taxon>Eukaryota</taxon>
        <taxon>Metazoa</taxon>
        <taxon>Ecdysozoa</taxon>
        <taxon>Arthropoda</taxon>
        <taxon>Hexapoda</taxon>
        <taxon>Collembola</taxon>
        <taxon>Entomobryomorpha</taxon>
        <taxon>Entomobryoidea</taxon>
        <taxon>Orchesellidae</taxon>
        <taxon>Orchesellinae</taxon>
        <taxon>Orchesella</taxon>
    </lineage>
</organism>
<evidence type="ECO:0000256" key="9">
    <source>
        <dbReference type="ARBA" id="ARBA00023204"/>
    </source>
</evidence>
<protein>
    <recommendedName>
        <fullName evidence="11">General transcription factor IIH subunit</fullName>
    </recommendedName>
</protein>
<keyword evidence="6 11" id="KW-0862">Zinc</keyword>
<dbReference type="OrthoDB" id="284275at2759"/>
<evidence type="ECO:0000256" key="8">
    <source>
        <dbReference type="ARBA" id="ARBA00023163"/>
    </source>
</evidence>
<evidence type="ECO:0000259" key="13">
    <source>
        <dbReference type="PROSITE" id="PS50234"/>
    </source>
</evidence>
<name>A0A1D2NHB4_ORCCI</name>
<evidence type="ECO:0000313" key="15">
    <source>
        <dbReference type="Proteomes" id="UP000094527"/>
    </source>
</evidence>
<feature type="zinc finger region" description="C4-type" evidence="12">
    <location>
        <begin position="289"/>
        <end position="306"/>
    </location>
</feature>
<evidence type="ECO:0000256" key="5">
    <source>
        <dbReference type="ARBA" id="ARBA00022771"/>
    </source>
</evidence>
<dbReference type="EMBL" id="LJIJ01000046">
    <property type="protein sequence ID" value="ODN04356.1"/>
    <property type="molecule type" value="Genomic_DNA"/>
</dbReference>
<dbReference type="PANTHER" id="PTHR12695:SF2">
    <property type="entry name" value="GENERAL TRANSCRIPTION FACTOR IIH SUBUNIT 2-RELATED"/>
    <property type="match status" value="1"/>
</dbReference>
<evidence type="ECO:0000256" key="4">
    <source>
        <dbReference type="ARBA" id="ARBA00022763"/>
    </source>
</evidence>
<keyword evidence="4" id="KW-0227">DNA damage</keyword>
<dbReference type="SUPFAM" id="SSF53300">
    <property type="entry name" value="vWA-like"/>
    <property type="match status" value="1"/>
</dbReference>
<dbReference type="InterPro" id="IPR036465">
    <property type="entry name" value="vWFA_dom_sf"/>
</dbReference>
<evidence type="ECO:0000256" key="7">
    <source>
        <dbReference type="ARBA" id="ARBA00023015"/>
    </source>
</evidence>
<dbReference type="InterPro" id="IPR002035">
    <property type="entry name" value="VWF_A"/>
</dbReference>
<evidence type="ECO:0000256" key="3">
    <source>
        <dbReference type="ARBA" id="ARBA00022723"/>
    </source>
</evidence>
<dbReference type="GO" id="GO:0006351">
    <property type="term" value="P:DNA-templated transcription"/>
    <property type="evidence" value="ECO:0007669"/>
    <property type="project" value="InterPro"/>
</dbReference>
<dbReference type="InterPro" id="IPR007198">
    <property type="entry name" value="Ssl1-like"/>
</dbReference>
<keyword evidence="15" id="KW-1185">Reference proteome</keyword>
<evidence type="ECO:0000313" key="14">
    <source>
        <dbReference type="EMBL" id="ODN04356.1"/>
    </source>
</evidence>
<evidence type="ECO:0000256" key="1">
    <source>
        <dbReference type="ARBA" id="ARBA00004123"/>
    </source>
</evidence>
<comment type="subcellular location">
    <subcellularLocation>
        <location evidence="1 11">Nucleus</location>
    </subcellularLocation>
</comment>
<dbReference type="Pfam" id="PF04056">
    <property type="entry name" value="Ssl1"/>
    <property type="match status" value="1"/>
</dbReference>
<dbReference type="STRING" id="48709.A0A1D2NHB4"/>
<evidence type="ECO:0000256" key="2">
    <source>
        <dbReference type="ARBA" id="ARBA00006092"/>
    </source>
</evidence>
<dbReference type="GO" id="GO:0008270">
    <property type="term" value="F:zinc ion binding"/>
    <property type="evidence" value="ECO:0007669"/>
    <property type="project" value="UniProtKB-UniRule"/>
</dbReference>
<proteinExistence type="inferred from homology"/>
<dbReference type="PIRSF" id="PIRSF015919">
    <property type="entry name" value="TFIIH_SSL1"/>
    <property type="match status" value="1"/>
</dbReference>
<accession>A0A1D2NHB4</accession>
<dbReference type="FunFam" id="3.40.50.410:FF:000015">
    <property type="entry name" value="General transcription factor IIH subunit 2"/>
    <property type="match status" value="1"/>
</dbReference>
<evidence type="ECO:0000256" key="12">
    <source>
        <dbReference type="PIRSR" id="PIRSR015919-1"/>
    </source>
</evidence>
<keyword evidence="8 11" id="KW-0804">Transcription</keyword>
<keyword evidence="9" id="KW-0234">DNA repair</keyword>
<keyword evidence="5" id="KW-0863">Zinc-finger</keyword>
<keyword evidence="7 11" id="KW-0805">Transcription regulation</keyword>
<dbReference type="Proteomes" id="UP000094527">
    <property type="component" value="Unassembled WGS sequence"/>
</dbReference>
<dbReference type="InterPro" id="IPR012170">
    <property type="entry name" value="TFIIH_SSL1/p44"/>
</dbReference>
<dbReference type="CDD" id="cd01453">
    <property type="entry name" value="vWA_transcription_factor_IIH_type"/>
    <property type="match status" value="1"/>
</dbReference>
<gene>
    <name evidence="14" type="ORF">Ocin01_02329</name>
</gene>